<feature type="domain" description="Polyvalent protein metallopeptidase" evidence="3">
    <location>
        <begin position="158"/>
        <end position="283"/>
    </location>
</feature>
<evidence type="ECO:0000259" key="2">
    <source>
        <dbReference type="Pfam" id="PF08401"/>
    </source>
</evidence>
<evidence type="ECO:0000256" key="1">
    <source>
        <dbReference type="SAM" id="MobiDB-lite"/>
    </source>
</evidence>
<feature type="region of interest" description="Disordered" evidence="1">
    <location>
        <begin position="341"/>
        <end position="360"/>
    </location>
</feature>
<keyword evidence="4" id="KW-0808">Transferase</keyword>
<accession>A0A1J5PWJ6</accession>
<dbReference type="InterPro" id="IPR013610">
    <property type="entry name" value="ArdC_N"/>
</dbReference>
<dbReference type="GO" id="GO:0003697">
    <property type="term" value="F:single-stranded DNA binding"/>
    <property type="evidence" value="ECO:0007669"/>
    <property type="project" value="InterPro"/>
</dbReference>
<protein>
    <submittedName>
        <fullName evidence="4">DNA primase TraC</fullName>
        <ecNumber evidence="4">2.7.7.-</ecNumber>
    </submittedName>
</protein>
<evidence type="ECO:0000259" key="3">
    <source>
        <dbReference type="Pfam" id="PF18818"/>
    </source>
</evidence>
<dbReference type="InterPro" id="IPR041459">
    <property type="entry name" value="MPTase-PolyVal"/>
</dbReference>
<name>A0A1J5PWJ6_9ZZZZ</name>
<reference evidence="4" key="1">
    <citation type="submission" date="2016-10" db="EMBL/GenBank/DDBJ databases">
        <title>Sequence of Gallionella enrichment culture.</title>
        <authorList>
            <person name="Poehlein A."/>
            <person name="Muehling M."/>
            <person name="Daniel R."/>
        </authorList>
    </citation>
    <scope>NUCLEOTIDE SEQUENCE</scope>
</reference>
<dbReference type="GO" id="GO:0016779">
    <property type="term" value="F:nucleotidyltransferase activity"/>
    <property type="evidence" value="ECO:0007669"/>
    <property type="project" value="UniProtKB-KW"/>
</dbReference>
<dbReference type="Pfam" id="PF08401">
    <property type="entry name" value="ArdcN"/>
    <property type="match status" value="1"/>
</dbReference>
<dbReference type="EMBL" id="MLJW01002219">
    <property type="protein sequence ID" value="OIQ75272.1"/>
    <property type="molecule type" value="Genomic_DNA"/>
</dbReference>
<dbReference type="PIRSF" id="PIRSF037112">
    <property type="entry name" value="Antirestriction_ArdC"/>
    <property type="match status" value="1"/>
</dbReference>
<organism evidence="4">
    <name type="scientific">mine drainage metagenome</name>
    <dbReference type="NCBI Taxonomy" id="410659"/>
    <lineage>
        <taxon>unclassified sequences</taxon>
        <taxon>metagenomes</taxon>
        <taxon>ecological metagenomes</taxon>
    </lineage>
</organism>
<feature type="domain" description="N-terminal" evidence="2">
    <location>
        <begin position="9"/>
        <end position="134"/>
    </location>
</feature>
<proteinExistence type="predicted"/>
<evidence type="ECO:0000313" key="4">
    <source>
        <dbReference type="EMBL" id="OIQ75272.1"/>
    </source>
</evidence>
<dbReference type="InterPro" id="IPR017113">
    <property type="entry name" value="Antirestriction_ArdC"/>
</dbReference>
<dbReference type="Pfam" id="PF18818">
    <property type="entry name" value="MPTase-PolyVal"/>
    <property type="match status" value="1"/>
</dbReference>
<sequence>MSEIKKRRDLYQEVTDKIVKAIETGGMANWVRPWSDVNEPGLPKNGSSARPYSGVNTALLFITAHERGYGSTRWFTMKQANELGGRVRKGEKTTPVYFFKMLESAKTDAGKDQKGKGNDDKPRMVPFLTEYRVFNAEQIDGLPLSENIPQPEWSPNKAVQEIIARLQPQIVHGGNRAYFSPSQGDGDYGLIKMPYRGAFNSEFDYLGTLLHELGHWSSGPLKRQLGARGTDDYAREEIRVELFSVLMARELNIPMSIENHTVYMDSYIKMLKSDSREIFRVAKDAQKICDYVMGRFVPEMEVSPDAVPVVMPAPVIDTTVQPVNPVVKALIASSIKRASRKPKSGYAQTEPTAAEPALTM</sequence>
<dbReference type="EC" id="2.7.7.-" evidence="4"/>
<gene>
    <name evidence="4" type="primary">traC_7</name>
    <name evidence="4" type="ORF">GALL_430620</name>
</gene>
<comment type="caution">
    <text evidence="4">The sequence shown here is derived from an EMBL/GenBank/DDBJ whole genome shotgun (WGS) entry which is preliminary data.</text>
</comment>
<keyword evidence="4" id="KW-0548">Nucleotidyltransferase</keyword>
<dbReference type="AlphaFoldDB" id="A0A1J5PWJ6"/>